<keyword evidence="4" id="KW-1185">Reference proteome</keyword>
<dbReference type="Gene3D" id="3.30.420.10">
    <property type="entry name" value="Ribonuclease H-like superfamily/Ribonuclease H"/>
    <property type="match status" value="1"/>
</dbReference>
<proteinExistence type="predicted"/>
<feature type="compositionally biased region" description="Low complexity" evidence="1">
    <location>
        <begin position="11"/>
        <end position="22"/>
    </location>
</feature>
<organism evidence="3 4">
    <name type="scientific">Methylobacterium longum</name>
    <dbReference type="NCBI Taxonomy" id="767694"/>
    <lineage>
        <taxon>Bacteria</taxon>
        <taxon>Pseudomonadati</taxon>
        <taxon>Pseudomonadota</taxon>
        <taxon>Alphaproteobacteria</taxon>
        <taxon>Hyphomicrobiales</taxon>
        <taxon>Methylobacteriaceae</taxon>
        <taxon>Methylobacterium</taxon>
    </lineage>
</organism>
<dbReference type="InterPro" id="IPR036397">
    <property type="entry name" value="RNaseH_sf"/>
</dbReference>
<evidence type="ECO:0000256" key="1">
    <source>
        <dbReference type="SAM" id="MobiDB-lite"/>
    </source>
</evidence>
<dbReference type="InterPro" id="IPR047655">
    <property type="entry name" value="Transpos_IS630-like"/>
</dbReference>
<dbReference type="NCBIfam" id="NF033545">
    <property type="entry name" value="transpos_IS630"/>
    <property type="match status" value="1"/>
</dbReference>
<feature type="domain" description="Tc1-like transposase DDE" evidence="2">
    <location>
        <begin position="52"/>
        <end position="182"/>
    </location>
</feature>
<dbReference type="Proteomes" id="UP001244297">
    <property type="component" value="Unassembled WGS sequence"/>
</dbReference>
<dbReference type="EMBL" id="JAUFPT010000062">
    <property type="protein sequence ID" value="MDN3572806.1"/>
    <property type="molecule type" value="Genomic_DNA"/>
</dbReference>
<protein>
    <submittedName>
        <fullName evidence="3">IS630 family transposase</fullName>
    </submittedName>
</protein>
<sequence length="225" mass="25408">MGRAAGARLVEPGAAPGEPGCGRPRRAGSLQNKRAATLAEEEARQPGRPVTLFCTDEHRIGLKPVTRRVWAPRGQRPTALGHHRYEWLYVTAFVAPATGESHWYVGNGVSKPLFERLLALFAQEAGAGPQRTILLLLDGAGWHTEPGLRVPDGLRLIHLPPYTPELQPAEHLWRLVDEPIVNWHFDRIAEIQDRIEQRCRDLEARPDILRDNTLFRWWPQKSTPN</sequence>
<evidence type="ECO:0000259" key="2">
    <source>
        <dbReference type="Pfam" id="PF13358"/>
    </source>
</evidence>
<reference evidence="4" key="1">
    <citation type="journal article" date="2019" name="Int. J. Syst. Evol. Microbiol.">
        <title>The Global Catalogue of Microorganisms (GCM) 10K type strain sequencing project: providing services to taxonomists for standard genome sequencing and annotation.</title>
        <authorList>
            <consortium name="The Broad Institute Genomics Platform"/>
            <consortium name="The Broad Institute Genome Sequencing Center for Infectious Disease"/>
            <person name="Wu L."/>
            <person name="Ma J."/>
        </authorList>
    </citation>
    <scope>NUCLEOTIDE SEQUENCE [LARGE SCALE GENOMIC DNA]</scope>
    <source>
        <strain evidence="4">CECT 7806</strain>
    </source>
</reference>
<comment type="caution">
    <text evidence="3">The sequence shown here is derived from an EMBL/GenBank/DDBJ whole genome shotgun (WGS) entry which is preliminary data.</text>
</comment>
<dbReference type="Pfam" id="PF13358">
    <property type="entry name" value="DDE_3"/>
    <property type="match status" value="1"/>
</dbReference>
<evidence type="ECO:0000313" key="3">
    <source>
        <dbReference type="EMBL" id="MDN3572806.1"/>
    </source>
</evidence>
<dbReference type="RefSeq" id="WP_290356198.1">
    <property type="nucleotide sequence ID" value="NZ_JAUFPT010000062.1"/>
</dbReference>
<evidence type="ECO:0000313" key="4">
    <source>
        <dbReference type="Proteomes" id="UP001244297"/>
    </source>
</evidence>
<feature type="region of interest" description="Disordered" evidence="1">
    <location>
        <begin position="1"/>
        <end position="29"/>
    </location>
</feature>
<accession>A0ABT8ATQ6</accession>
<name>A0ABT8ATQ6_9HYPH</name>
<dbReference type="InterPro" id="IPR038717">
    <property type="entry name" value="Tc1-like_DDE_dom"/>
</dbReference>
<gene>
    <name evidence="3" type="ORF">QWZ18_19505</name>
</gene>